<dbReference type="GO" id="GO:0008092">
    <property type="term" value="F:cytoskeletal protein binding"/>
    <property type="evidence" value="ECO:0007669"/>
    <property type="project" value="InterPro"/>
</dbReference>
<dbReference type="AlphaFoldDB" id="A0A6G1SJR3"/>
<feature type="compositionally biased region" description="Polar residues" evidence="7">
    <location>
        <begin position="769"/>
        <end position="778"/>
    </location>
</feature>
<feature type="domain" description="FERM" evidence="8">
    <location>
        <begin position="58"/>
        <end position="383"/>
    </location>
</feature>
<dbReference type="InterPro" id="IPR018980">
    <property type="entry name" value="FERM_PH-like_C"/>
</dbReference>
<dbReference type="InterPro" id="IPR011993">
    <property type="entry name" value="PH-like_dom_sf"/>
</dbReference>
<dbReference type="FunFam" id="3.10.20.90:FF:000024">
    <property type="entry name" value="Erythrocyte membrane protein band 4.1-like 5"/>
    <property type="match status" value="1"/>
</dbReference>
<dbReference type="GO" id="GO:0048731">
    <property type="term" value="P:system development"/>
    <property type="evidence" value="ECO:0007669"/>
    <property type="project" value="UniProtKB-ARBA"/>
</dbReference>
<dbReference type="EMBL" id="GGYP01005431">
    <property type="protein sequence ID" value="MDE50202.1"/>
    <property type="molecule type" value="Transcribed_RNA"/>
</dbReference>
<dbReference type="InterPro" id="IPR035963">
    <property type="entry name" value="FERM_2"/>
</dbReference>
<proteinExistence type="predicted"/>
<dbReference type="InterPro" id="IPR000299">
    <property type="entry name" value="FERM_domain"/>
</dbReference>
<feature type="region of interest" description="Disordered" evidence="7">
    <location>
        <begin position="615"/>
        <end position="634"/>
    </location>
</feature>
<feature type="compositionally biased region" description="Low complexity" evidence="7">
    <location>
        <begin position="250"/>
        <end position="259"/>
    </location>
</feature>
<evidence type="ECO:0000256" key="7">
    <source>
        <dbReference type="SAM" id="MobiDB-lite"/>
    </source>
</evidence>
<dbReference type="InterPro" id="IPR014847">
    <property type="entry name" value="FA"/>
</dbReference>
<feature type="region of interest" description="Disordered" evidence="7">
    <location>
        <begin position="717"/>
        <end position="739"/>
    </location>
</feature>
<evidence type="ECO:0000256" key="2">
    <source>
        <dbReference type="ARBA" id="ARBA00004536"/>
    </source>
</evidence>
<dbReference type="SUPFAM" id="SSF54236">
    <property type="entry name" value="Ubiquitin-like"/>
    <property type="match status" value="1"/>
</dbReference>
<dbReference type="PRINTS" id="PR00935">
    <property type="entry name" value="BAND41"/>
</dbReference>
<dbReference type="Pfam" id="PF09379">
    <property type="entry name" value="FERM_N"/>
    <property type="match status" value="1"/>
</dbReference>
<feature type="region of interest" description="Disordered" evidence="7">
    <location>
        <begin position="758"/>
        <end position="886"/>
    </location>
</feature>
<accession>A0A6G1SJR3</accession>
<dbReference type="PROSITE" id="PS00660">
    <property type="entry name" value="FERM_1"/>
    <property type="match status" value="1"/>
</dbReference>
<dbReference type="PROSITE" id="PS50057">
    <property type="entry name" value="FERM_3"/>
    <property type="match status" value="1"/>
</dbReference>
<dbReference type="FunFam" id="1.20.80.10:FF:000003">
    <property type="entry name" value="Tyrosine-protein phosphatase non-receptor type 4"/>
    <property type="match status" value="1"/>
</dbReference>
<dbReference type="InterPro" id="IPR000798">
    <property type="entry name" value="Ez/rad/moesin-like"/>
</dbReference>
<dbReference type="InterPro" id="IPR018979">
    <property type="entry name" value="FERM_N"/>
</dbReference>
<dbReference type="SMART" id="SM00295">
    <property type="entry name" value="B41"/>
    <property type="match status" value="1"/>
</dbReference>
<dbReference type="CDD" id="cd13186">
    <property type="entry name" value="FERM_C_NBL4_NBL5"/>
    <property type="match status" value="1"/>
</dbReference>
<protein>
    <recommendedName>
        <fullName evidence="3">Moesin/ezrin/radixin homolog 1</fullName>
    </recommendedName>
</protein>
<dbReference type="GO" id="GO:0005886">
    <property type="term" value="C:plasma membrane"/>
    <property type="evidence" value="ECO:0007669"/>
    <property type="project" value="UniProtKB-ARBA"/>
</dbReference>
<evidence type="ECO:0000256" key="1">
    <source>
        <dbReference type="ARBA" id="ARBA00004496"/>
    </source>
</evidence>
<feature type="compositionally biased region" description="Low complexity" evidence="7">
    <location>
        <begin position="797"/>
        <end position="816"/>
    </location>
</feature>
<dbReference type="PANTHER" id="PTHR23280">
    <property type="entry name" value="4.1 G PROTEIN"/>
    <property type="match status" value="1"/>
</dbReference>
<evidence type="ECO:0000256" key="5">
    <source>
        <dbReference type="ARBA" id="ARBA00022949"/>
    </source>
</evidence>
<dbReference type="InterPro" id="IPR019749">
    <property type="entry name" value="Band_41_domain"/>
</dbReference>
<reference evidence="9" key="1">
    <citation type="submission" date="2018-10" db="EMBL/GenBank/DDBJ databases">
        <title>Transcriptome assembly of Aceria tosichella (Wheat curl mite) Type 2.</title>
        <authorList>
            <person name="Scully E.D."/>
            <person name="Geib S.M."/>
            <person name="Palmer N.A."/>
            <person name="Gupta A.K."/>
            <person name="Sarath G."/>
            <person name="Tatineni S."/>
        </authorList>
    </citation>
    <scope>NUCLEOTIDE SEQUENCE</scope>
    <source>
        <strain evidence="9">LincolnNE</strain>
    </source>
</reference>
<name>A0A6G1SJR3_9ACAR</name>
<dbReference type="Gene3D" id="3.10.20.90">
    <property type="entry name" value="Phosphatidylinositol 3-kinase Catalytic Subunit, Chain A, domain 1"/>
    <property type="match status" value="1"/>
</dbReference>
<dbReference type="SUPFAM" id="SSF47031">
    <property type="entry name" value="Second domain of FERM"/>
    <property type="match status" value="1"/>
</dbReference>
<evidence type="ECO:0000313" key="9">
    <source>
        <dbReference type="EMBL" id="MDE50202.1"/>
    </source>
</evidence>
<feature type="compositionally biased region" description="Polar residues" evidence="7">
    <location>
        <begin position="473"/>
        <end position="506"/>
    </location>
</feature>
<organism evidence="9">
    <name type="scientific">Aceria tosichella</name>
    <name type="common">wheat curl mite</name>
    <dbReference type="NCBI Taxonomy" id="561515"/>
    <lineage>
        <taxon>Eukaryota</taxon>
        <taxon>Metazoa</taxon>
        <taxon>Ecdysozoa</taxon>
        <taxon>Arthropoda</taxon>
        <taxon>Chelicerata</taxon>
        <taxon>Arachnida</taxon>
        <taxon>Acari</taxon>
        <taxon>Acariformes</taxon>
        <taxon>Trombidiformes</taxon>
        <taxon>Prostigmata</taxon>
        <taxon>Eupodina</taxon>
        <taxon>Eriophyoidea</taxon>
        <taxon>Eriophyidae</taxon>
        <taxon>Eriophyinae</taxon>
        <taxon>Aceriini</taxon>
        <taxon>Aceria</taxon>
    </lineage>
</organism>
<sequence>MFRYISRRFGRSRRHVINEKSGNDKSDKSGTILPSGLGYNPNVDSSGTAIPINPKQYLHCKILLLDGNDCTIYIKKSSLGGELFDELCSKINLNIESDYFGLQHTDTQSQKNWLDCTKQVKKQVKIGPPYTFRLRVKFYSSEPNKLKDEFTRYLFFLQLKDDILTGRLPCPDDVAAQLSALALQAEFGEFDEEEHNEAFISEFRFVPNQTDELEKKILENWKALRAGQTSINGSSQQQSPNGSAGPVQRAASSSTSSSVTTIANATMKPAEAERAYLNKAKWLEMYGVDTHTVLGKDGNEYSLGLTPSGVLVFEGLSKIGLFFWPKITRLDFKGKKLTLIVVEDDDEGREQEHTFVFRLYTVRACKHLWKCALEHHAFYRLKSAAVAINTAKSQRQNFVRMGSRFRYSGRTEFQSTMMRAQQMNQANESRSTFERRPSQRFTSRRSRMDRTRPNITSSSSSAAININRTANNTDRQAPSSAVVVNQTNPIQSKTGPATSSNQARTMTESKQKILSNEKLDNTENQQRQLQQMQNSTKPANIVINSVTSRQQLLHSKPVKPPTVPPSVSYNSIHAQQQQAKSQTTQSNQLNNSTTNQNIHQRRNQSSDLEKLSAVANGFDGPESLGSSSSNRAYNSSSLSSAAAAVAATASTITDLNNHDFLSQTQTNTANYNNNNNLTKPHIKLSSQNQHAYVNYKAPDVQPPPPPKNFDKGFRELNQQQQQHPQPSIAPRLAQSQAQDEPLEISLRRVVRISSVSDLHSEPGGIANSIIRSPQQTANSIPPSSSLLSSHNHRPQPNSSNHYFQQQNHQHQSHISQRVMQQSEMISSSSMPPPPPPPPQKHLHSNSSQMLNQASPAAINTNSSNHNKPQHHHSSGGLTKPICVTEL</sequence>
<dbReference type="Gene3D" id="1.20.80.10">
    <property type="match status" value="1"/>
</dbReference>
<dbReference type="PRINTS" id="PR00661">
    <property type="entry name" value="ERMFAMILY"/>
</dbReference>
<feature type="compositionally biased region" description="Low complexity" evidence="7">
    <location>
        <begin position="453"/>
        <end position="472"/>
    </location>
</feature>
<feature type="compositionally biased region" description="Low complexity" evidence="7">
    <location>
        <begin position="779"/>
        <end position="789"/>
    </location>
</feature>
<dbReference type="GO" id="GO:0005912">
    <property type="term" value="C:adherens junction"/>
    <property type="evidence" value="ECO:0007669"/>
    <property type="project" value="UniProtKB-SubCell"/>
</dbReference>
<feature type="compositionally biased region" description="Low complexity" evidence="7">
    <location>
        <begin position="623"/>
        <end position="634"/>
    </location>
</feature>
<dbReference type="CDD" id="cd14473">
    <property type="entry name" value="FERM_B-lobe"/>
    <property type="match status" value="1"/>
</dbReference>
<dbReference type="SUPFAM" id="SSF50729">
    <property type="entry name" value="PH domain-like"/>
    <property type="match status" value="1"/>
</dbReference>
<comment type="subcellular location">
    <subcellularLocation>
        <location evidence="2">Cell junction</location>
        <location evidence="2">Adherens junction</location>
    </subcellularLocation>
    <subcellularLocation>
        <location evidence="6">Cell projection</location>
        <location evidence="6">Rhabdomere</location>
    </subcellularLocation>
    <subcellularLocation>
        <location evidence="1">Cytoplasm</location>
    </subcellularLocation>
</comment>
<dbReference type="SMART" id="SM01196">
    <property type="entry name" value="FERM_C"/>
    <property type="match status" value="1"/>
</dbReference>
<feature type="region of interest" description="Disordered" evidence="7">
    <location>
        <begin position="229"/>
        <end position="259"/>
    </location>
</feature>
<dbReference type="SMART" id="SM01195">
    <property type="entry name" value="FA"/>
    <property type="match status" value="1"/>
</dbReference>
<dbReference type="InterPro" id="IPR019748">
    <property type="entry name" value="FERM_central"/>
</dbReference>
<gene>
    <name evidence="9" type="primary">Epb41l5</name>
    <name evidence="9" type="ORF">g.6562</name>
</gene>
<feature type="region of interest" description="Disordered" evidence="7">
    <location>
        <begin position="425"/>
        <end position="510"/>
    </location>
</feature>
<feature type="compositionally biased region" description="Polar residues" evidence="7">
    <location>
        <begin position="844"/>
        <end position="866"/>
    </location>
</feature>
<dbReference type="Pfam" id="PF00373">
    <property type="entry name" value="FERM_M"/>
    <property type="match status" value="1"/>
</dbReference>
<keyword evidence="5" id="KW-0965">Cell junction</keyword>
<keyword evidence="4" id="KW-0963">Cytoplasm</keyword>
<dbReference type="GO" id="GO:0009887">
    <property type="term" value="P:animal organ morphogenesis"/>
    <property type="evidence" value="ECO:0007669"/>
    <property type="project" value="UniProtKB-ARBA"/>
</dbReference>
<evidence type="ECO:0000256" key="3">
    <source>
        <dbReference type="ARBA" id="ARBA00022025"/>
    </source>
</evidence>
<dbReference type="GO" id="GO:0005737">
    <property type="term" value="C:cytoplasm"/>
    <property type="evidence" value="ECO:0007669"/>
    <property type="project" value="UniProtKB-SubCell"/>
</dbReference>
<evidence type="ECO:0000256" key="6">
    <source>
        <dbReference type="ARBA" id="ARBA00043944"/>
    </source>
</evidence>
<dbReference type="Pfam" id="PF08736">
    <property type="entry name" value="FA"/>
    <property type="match status" value="1"/>
</dbReference>
<dbReference type="Pfam" id="PF09380">
    <property type="entry name" value="FERM_C"/>
    <property type="match status" value="1"/>
</dbReference>
<dbReference type="GO" id="GO:0031032">
    <property type="term" value="P:actomyosin structure organization"/>
    <property type="evidence" value="ECO:0007669"/>
    <property type="project" value="TreeGrafter"/>
</dbReference>
<feature type="region of interest" description="Disordered" evidence="7">
    <location>
        <begin position="551"/>
        <end position="607"/>
    </location>
</feature>
<dbReference type="InterPro" id="IPR014352">
    <property type="entry name" value="FERM/acyl-CoA-bd_prot_sf"/>
</dbReference>
<evidence type="ECO:0000259" key="8">
    <source>
        <dbReference type="PROSITE" id="PS50057"/>
    </source>
</evidence>
<dbReference type="InterPro" id="IPR029071">
    <property type="entry name" value="Ubiquitin-like_domsf"/>
</dbReference>
<feature type="compositionally biased region" description="Low complexity" evidence="7">
    <location>
        <begin position="574"/>
        <end position="597"/>
    </location>
</feature>
<dbReference type="InterPro" id="IPR019747">
    <property type="entry name" value="FERM_CS"/>
</dbReference>
<dbReference type="Gene3D" id="2.30.29.30">
    <property type="entry name" value="Pleckstrin-homology domain (PH domain)/Phosphotyrosine-binding domain (PTB)"/>
    <property type="match status" value="1"/>
</dbReference>
<dbReference type="FunFam" id="2.30.29.30:FF:000002">
    <property type="entry name" value="Band 4.1-like protein 5 isoform 1"/>
    <property type="match status" value="1"/>
</dbReference>
<dbReference type="PANTHER" id="PTHR23280:SF25">
    <property type="entry name" value="MOESIN_EZRIN_RADIXIN HOMOLOG 1"/>
    <property type="match status" value="1"/>
</dbReference>
<dbReference type="GO" id="GO:0005856">
    <property type="term" value="C:cytoskeleton"/>
    <property type="evidence" value="ECO:0007669"/>
    <property type="project" value="TreeGrafter"/>
</dbReference>
<feature type="compositionally biased region" description="Pro residues" evidence="7">
    <location>
        <begin position="830"/>
        <end position="839"/>
    </location>
</feature>
<evidence type="ECO:0000256" key="4">
    <source>
        <dbReference type="ARBA" id="ARBA00022490"/>
    </source>
</evidence>